<dbReference type="EMBL" id="LAZR01000049">
    <property type="protein sequence ID" value="KKN99033.1"/>
    <property type="molecule type" value="Genomic_DNA"/>
</dbReference>
<evidence type="ECO:0000313" key="1">
    <source>
        <dbReference type="EMBL" id="KKN99033.1"/>
    </source>
</evidence>
<accession>A0A0F9Y2W4</accession>
<reference evidence="1" key="1">
    <citation type="journal article" date="2015" name="Nature">
        <title>Complex archaea that bridge the gap between prokaryotes and eukaryotes.</title>
        <authorList>
            <person name="Spang A."/>
            <person name="Saw J.H."/>
            <person name="Jorgensen S.L."/>
            <person name="Zaremba-Niedzwiedzka K."/>
            <person name="Martijn J."/>
            <person name="Lind A.E."/>
            <person name="van Eijk R."/>
            <person name="Schleper C."/>
            <person name="Guy L."/>
            <person name="Ettema T.J."/>
        </authorList>
    </citation>
    <scope>NUCLEOTIDE SEQUENCE</scope>
</reference>
<organism evidence="1">
    <name type="scientific">marine sediment metagenome</name>
    <dbReference type="NCBI Taxonomy" id="412755"/>
    <lineage>
        <taxon>unclassified sequences</taxon>
        <taxon>metagenomes</taxon>
        <taxon>ecological metagenomes</taxon>
    </lineage>
</organism>
<dbReference type="AlphaFoldDB" id="A0A0F9Y2W4"/>
<gene>
    <name evidence="1" type="ORF">LCGC14_0142780</name>
</gene>
<comment type="caution">
    <text evidence="1">The sequence shown here is derived from an EMBL/GenBank/DDBJ whole genome shotgun (WGS) entry which is preliminary data.</text>
</comment>
<proteinExistence type="predicted"/>
<name>A0A0F9Y2W4_9ZZZZ</name>
<sequence length="112" mass="12729">MAQSSIECVQVIFGLPDWTSDRQFDEEVTERYDGGHAYAGQVKGYRNTNVLSEGLFDLNIPPDIASVEEVYLDMCSSITVSFECDLGELKMYVEQFQNRLEKFLEQKKEGAS</sequence>
<protein>
    <submittedName>
        <fullName evidence="1">Uncharacterized protein</fullName>
    </submittedName>
</protein>